<evidence type="ECO:0000256" key="6">
    <source>
        <dbReference type="ARBA" id="ARBA00023004"/>
    </source>
</evidence>
<comment type="caution">
    <text evidence="11">The sequence shown here is derived from an EMBL/GenBank/DDBJ whole genome shotgun (WGS) entry which is preliminary data.</text>
</comment>
<dbReference type="PROSITE" id="PS51918">
    <property type="entry name" value="RADICAL_SAM"/>
    <property type="match status" value="1"/>
</dbReference>
<protein>
    <recommendedName>
        <fullName evidence="2 9">Heme chaperone HemW</fullName>
    </recommendedName>
</protein>
<dbReference type="SMART" id="SM00729">
    <property type="entry name" value="Elp3"/>
    <property type="match status" value="1"/>
</dbReference>
<dbReference type="InterPro" id="IPR004559">
    <property type="entry name" value="HemW-like"/>
</dbReference>
<dbReference type="EMBL" id="JBHSHL010000051">
    <property type="protein sequence ID" value="MFC4805520.1"/>
    <property type="molecule type" value="Genomic_DNA"/>
</dbReference>
<evidence type="ECO:0000313" key="11">
    <source>
        <dbReference type="EMBL" id="MFC4805520.1"/>
    </source>
</evidence>
<dbReference type="SFLD" id="SFLDG01065">
    <property type="entry name" value="anaerobic_coproporphyrinogen-I"/>
    <property type="match status" value="1"/>
</dbReference>
<dbReference type="PANTHER" id="PTHR13932:SF5">
    <property type="entry name" value="RADICAL S-ADENOSYL METHIONINE DOMAIN-CONTAINING PROTEIN 1, MITOCHONDRIAL"/>
    <property type="match status" value="1"/>
</dbReference>
<evidence type="ECO:0000256" key="3">
    <source>
        <dbReference type="ARBA" id="ARBA00022617"/>
    </source>
</evidence>
<dbReference type="Gene3D" id="3.20.20.70">
    <property type="entry name" value="Aldolase class I"/>
    <property type="match status" value="1"/>
</dbReference>
<keyword evidence="5 9" id="KW-0479">Metal-binding</keyword>
<dbReference type="SUPFAM" id="SSF102114">
    <property type="entry name" value="Radical SAM enzymes"/>
    <property type="match status" value="1"/>
</dbReference>
<evidence type="ECO:0000256" key="2">
    <source>
        <dbReference type="ARBA" id="ARBA00017228"/>
    </source>
</evidence>
<evidence type="ECO:0000256" key="8">
    <source>
        <dbReference type="ARBA" id="ARBA00023186"/>
    </source>
</evidence>
<dbReference type="Proteomes" id="UP001595916">
    <property type="component" value="Unassembled WGS sequence"/>
</dbReference>
<dbReference type="InterPro" id="IPR058240">
    <property type="entry name" value="rSAM_sf"/>
</dbReference>
<keyword evidence="6 9" id="KW-0408">Iron</keyword>
<reference evidence="12" key="1">
    <citation type="journal article" date="2019" name="Int. J. Syst. Evol. Microbiol.">
        <title>The Global Catalogue of Microorganisms (GCM) 10K type strain sequencing project: providing services to taxonomists for standard genome sequencing and annotation.</title>
        <authorList>
            <consortium name="The Broad Institute Genomics Platform"/>
            <consortium name="The Broad Institute Genome Sequencing Center for Infectious Disease"/>
            <person name="Wu L."/>
            <person name="Ma J."/>
        </authorList>
    </citation>
    <scope>NUCLEOTIDE SEQUENCE [LARGE SCALE GENOMIC DNA]</scope>
    <source>
        <strain evidence="12">CCUG 46385</strain>
    </source>
</reference>
<dbReference type="InterPro" id="IPR034505">
    <property type="entry name" value="Coproporphyrinogen-III_oxidase"/>
</dbReference>
<dbReference type="Pfam" id="PF06969">
    <property type="entry name" value="HemN_C"/>
    <property type="match status" value="1"/>
</dbReference>
<proteinExistence type="inferred from homology"/>
<evidence type="ECO:0000256" key="4">
    <source>
        <dbReference type="ARBA" id="ARBA00022691"/>
    </source>
</evidence>
<dbReference type="InterPro" id="IPR006638">
    <property type="entry name" value="Elp3/MiaA/NifB-like_rSAM"/>
</dbReference>
<comment type="function">
    <text evidence="9">Probably acts as a heme chaperone, transferring heme to an unknown acceptor. Binds one molecule of heme per monomer, possibly covalently. Binds 1 [4Fe-4S] cluster. The cluster is coordinated with 3 cysteines and an exchangeable S-adenosyl-L-methionine.</text>
</comment>
<keyword evidence="3 9" id="KW-0349">Heme</keyword>
<dbReference type="SFLD" id="SFLDF00288">
    <property type="entry name" value="HemN-like__clustered_with_nucl"/>
    <property type="match status" value="1"/>
</dbReference>
<dbReference type="InterPro" id="IPR007197">
    <property type="entry name" value="rSAM"/>
</dbReference>
<dbReference type="SFLD" id="SFLDF00562">
    <property type="entry name" value="HemN-like__clustered_with_heat"/>
    <property type="match status" value="1"/>
</dbReference>
<evidence type="ECO:0000256" key="1">
    <source>
        <dbReference type="ARBA" id="ARBA00006100"/>
    </source>
</evidence>
<evidence type="ECO:0000313" key="12">
    <source>
        <dbReference type="Proteomes" id="UP001595916"/>
    </source>
</evidence>
<evidence type="ECO:0000259" key="10">
    <source>
        <dbReference type="PROSITE" id="PS51918"/>
    </source>
</evidence>
<organism evidence="11 12">
    <name type="scientific">Filifactor villosus</name>
    <dbReference type="NCBI Taxonomy" id="29374"/>
    <lineage>
        <taxon>Bacteria</taxon>
        <taxon>Bacillati</taxon>
        <taxon>Bacillota</taxon>
        <taxon>Clostridia</taxon>
        <taxon>Peptostreptococcales</taxon>
        <taxon>Filifactoraceae</taxon>
        <taxon>Filifactor</taxon>
    </lineage>
</organism>
<dbReference type="Pfam" id="PF04055">
    <property type="entry name" value="Radical_SAM"/>
    <property type="match status" value="1"/>
</dbReference>
<comment type="similarity">
    <text evidence="1">Belongs to the anaerobic coproporphyrinogen-III oxidase family. HemW subfamily.</text>
</comment>
<dbReference type="InterPro" id="IPR013785">
    <property type="entry name" value="Aldolase_TIM"/>
</dbReference>
<evidence type="ECO:0000256" key="9">
    <source>
        <dbReference type="RuleBase" id="RU364116"/>
    </source>
</evidence>
<keyword evidence="9" id="KW-0963">Cytoplasm</keyword>
<dbReference type="PANTHER" id="PTHR13932">
    <property type="entry name" value="COPROPORPHYRINIGEN III OXIDASE"/>
    <property type="match status" value="1"/>
</dbReference>
<dbReference type="RefSeq" id="WP_379789088.1">
    <property type="nucleotide sequence ID" value="NZ_JBHSHL010000051.1"/>
</dbReference>
<accession>A0ABV9QMB3</accession>
<keyword evidence="9" id="KW-0004">4Fe-4S</keyword>
<sequence length="379" mass="44350">MNKPISLYIHIPFCRRKCSYCDFTSFAKPVEVQRAYIDSLIKEIDLWDEYISDKGVSTVFIGGGTPSILETQDLKRLLERISKLRLSDELEFSVECNPDSTDIEKLNIMRSYGVNRISFGLQSTREEELTLLRRTHDYETFLRSYEAAGKAGFSNINVDLMFALPKQSIEHHLSSLEKVVALSPSHLSLYSLIVEENTLMKRWIDEKKLVLPSEDEYVDMYRRTIHYLKRNGFVQYEISNFSKPGYECIHNKRYWDRSEYLGLGISSASFLENRRYTSTDVLDEFLTSLRWTPEALHKIEPLSKEEVFEETIFLGMRLNEGLSLDFLREKFHEFITDSFYSTLDSLEKRNLIIRNDREIIALTQKGIEISNQVFLELLL</sequence>
<evidence type="ECO:0000256" key="7">
    <source>
        <dbReference type="ARBA" id="ARBA00023014"/>
    </source>
</evidence>
<dbReference type="SFLD" id="SFLDG01082">
    <property type="entry name" value="B12-binding_domain_containing"/>
    <property type="match status" value="1"/>
</dbReference>
<evidence type="ECO:0000256" key="5">
    <source>
        <dbReference type="ARBA" id="ARBA00022723"/>
    </source>
</evidence>
<feature type="domain" description="Radical SAM core" evidence="10">
    <location>
        <begin position="1"/>
        <end position="231"/>
    </location>
</feature>
<comment type="subcellular location">
    <subcellularLocation>
        <location evidence="9">Cytoplasm</location>
    </subcellularLocation>
</comment>
<keyword evidence="8 9" id="KW-0143">Chaperone</keyword>
<dbReference type="NCBIfam" id="TIGR00539">
    <property type="entry name" value="hemN_rel"/>
    <property type="match status" value="1"/>
</dbReference>
<dbReference type="CDD" id="cd01335">
    <property type="entry name" value="Radical_SAM"/>
    <property type="match status" value="1"/>
</dbReference>
<name>A0ABV9QMB3_9FIRM</name>
<gene>
    <name evidence="11" type="primary">hemW</name>
    <name evidence="11" type="ORF">ACFO4R_10600</name>
</gene>
<keyword evidence="4 9" id="KW-0949">S-adenosyl-L-methionine</keyword>
<keyword evidence="12" id="KW-1185">Reference proteome</keyword>
<keyword evidence="7 9" id="KW-0411">Iron-sulfur</keyword>
<dbReference type="SFLD" id="SFLDS00029">
    <property type="entry name" value="Radical_SAM"/>
    <property type="match status" value="1"/>
</dbReference>
<dbReference type="InterPro" id="IPR010723">
    <property type="entry name" value="HemN_C"/>
</dbReference>